<gene>
    <name evidence="1" type="primary">RvY_02965-1</name>
    <name evidence="1" type="synonym">RvY_02965.1</name>
    <name evidence="1" type="ORF">RvY_02965</name>
</gene>
<dbReference type="AlphaFoldDB" id="A0A1D1ULI3"/>
<reference evidence="1 2" key="1">
    <citation type="journal article" date="2016" name="Nat. Commun.">
        <title>Extremotolerant tardigrade genome and improved radiotolerance of human cultured cells by tardigrade-unique protein.</title>
        <authorList>
            <person name="Hashimoto T."/>
            <person name="Horikawa D.D."/>
            <person name="Saito Y."/>
            <person name="Kuwahara H."/>
            <person name="Kozuka-Hata H."/>
            <person name="Shin-I T."/>
            <person name="Minakuchi Y."/>
            <person name="Ohishi K."/>
            <person name="Motoyama A."/>
            <person name="Aizu T."/>
            <person name="Enomoto A."/>
            <person name="Kondo K."/>
            <person name="Tanaka S."/>
            <person name="Hara Y."/>
            <person name="Koshikawa S."/>
            <person name="Sagara H."/>
            <person name="Miura T."/>
            <person name="Yokobori S."/>
            <person name="Miyagawa K."/>
            <person name="Suzuki Y."/>
            <person name="Kubo T."/>
            <person name="Oyama M."/>
            <person name="Kohara Y."/>
            <person name="Fujiyama A."/>
            <person name="Arakawa K."/>
            <person name="Katayama T."/>
            <person name="Toyoda A."/>
            <person name="Kunieda T."/>
        </authorList>
    </citation>
    <scope>NUCLEOTIDE SEQUENCE [LARGE SCALE GENOMIC DNA]</scope>
    <source>
        <strain evidence="1 2">YOKOZUNA-1</strain>
    </source>
</reference>
<name>A0A1D1ULI3_RAMVA</name>
<evidence type="ECO:0000313" key="1">
    <source>
        <dbReference type="EMBL" id="GAU90564.1"/>
    </source>
</evidence>
<evidence type="ECO:0000313" key="2">
    <source>
        <dbReference type="Proteomes" id="UP000186922"/>
    </source>
</evidence>
<protein>
    <submittedName>
        <fullName evidence="1">Uncharacterized protein</fullName>
    </submittedName>
</protein>
<sequence length="57" mass="6335">MSCVVCFNCDIDMKKLSDAIKQGLATFSRRLYLRSLGGQLVVAGYDLNMESEEGTQE</sequence>
<comment type="caution">
    <text evidence="1">The sequence shown here is derived from an EMBL/GenBank/DDBJ whole genome shotgun (WGS) entry which is preliminary data.</text>
</comment>
<dbReference type="Proteomes" id="UP000186922">
    <property type="component" value="Unassembled WGS sequence"/>
</dbReference>
<proteinExistence type="predicted"/>
<dbReference type="EMBL" id="BDGG01000001">
    <property type="protein sequence ID" value="GAU90564.1"/>
    <property type="molecule type" value="Genomic_DNA"/>
</dbReference>
<keyword evidence="2" id="KW-1185">Reference proteome</keyword>
<organism evidence="1 2">
    <name type="scientific">Ramazzottius varieornatus</name>
    <name type="common">Water bear</name>
    <name type="synonym">Tardigrade</name>
    <dbReference type="NCBI Taxonomy" id="947166"/>
    <lineage>
        <taxon>Eukaryota</taxon>
        <taxon>Metazoa</taxon>
        <taxon>Ecdysozoa</taxon>
        <taxon>Tardigrada</taxon>
        <taxon>Eutardigrada</taxon>
        <taxon>Parachela</taxon>
        <taxon>Hypsibioidea</taxon>
        <taxon>Ramazzottiidae</taxon>
        <taxon>Ramazzottius</taxon>
    </lineage>
</organism>
<accession>A0A1D1ULI3</accession>